<evidence type="ECO:0000256" key="1">
    <source>
        <dbReference type="ARBA" id="ARBA00001966"/>
    </source>
</evidence>
<dbReference type="SMART" id="SM00876">
    <property type="entry name" value="BATS"/>
    <property type="match status" value="1"/>
</dbReference>
<gene>
    <name evidence="8" type="primary">thiH</name>
    <name evidence="8" type="ORF">HCJ96_07460</name>
</gene>
<keyword evidence="6" id="KW-0411">Iron-sulfur</keyword>
<organism evidence="8 9">
    <name type="scientific">Alteromonas ponticola</name>
    <dbReference type="NCBI Taxonomy" id="2720613"/>
    <lineage>
        <taxon>Bacteria</taxon>
        <taxon>Pseudomonadati</taxon>
        <taxon>Pseudomonadota</taxon>
        <taxon>Gammaproteobacteria</taxon>
        <taxon>Alteromonadales</taxon>
        <taxon>Alteromonadaceae</taxon>
        <taxon>Alteromonas/Salinimonas group</taxon>
        <taxon>Alteromonas</taxon>
    </lineage>
</organism>
<keyword evidence="9" id="KW-1185">Reference proteome</keyword>
<evidence type="ECO:0000256" key="5">
    <source>
        <dbReference type="ARBA" id="ARBA00023004"/>
    </source>
</evidence>
<dbReference type="InterPro" id="IPR010722">
    <property type="entry name" value="BATS_dom"/>
</dbReference>
<evidence type="ECO:0000256" key="6">
    <source>
        <dbReference type="ARBA" id="ARBA00023014"/>
    </source>
</evidence>
<dbReference type="InterPro" id="IPR012726">
    <property type="entry name" value="ThiH"/>
</dbReference>
<dbReference type="GO" id="GO:0036355">
    <property type="term" value="F:2-iminoacetate synthase activity"/>
    <property type="evidence" value="ECO:0007669"/>
    <property type="project" value="UniProtKB-EC"/>
</dbReference>
<feature type="domain" description="Radical SAM core" evidence="7">
    <location>
        <begin position="70"/>
        <end position="293"/>
    </location>
</feature>
<dbReference type="SFLD" id="SFLDS00029">
    <property type="entry name" value="Radical_SAM"/>
    <property type="match status" value="1"/>
</dbReference>
<dbReference type="SFLD" id="SFLDF00301">
    <property type="entry name" value="2-iminoacetate_synthase_(ThiH)"/>
    <property type="match status" value="1"/>
</dbReference>
<dbReference type="InterPro" id="IPR013785">
    <property type="entry name" value="Aldolase_TIM"/>
</dbReference>
<dbReference type="Gene3D" id="3.20.20.70">
    <property type="entry name" value="Aldolase class I"/>
    <property type="match status" value="1"/>
</dbReference>
<evidence type="ECO:0000256" key="4">
    <source>
        <dbReference type="ARBA" id="ARBA00022723"/>
    </source>
</evidence>
<keyword evidence="4" id="KW-0479">Metal-binding</keyword>
<dbReference type="EMBL" id="JAATNW010000004">
    <property type="protein sequence ID" value="NMH59847.1"/>
    <property type="molecule type" value="Genomic_DNA"/>
</dbReference>
<dbReference type="Pfam" id="PF06968">
    <property type="entry name" value="BATS"/>
    <property type="match status" value="1"/>
</dbReference>
<comment type="caution">
    <text evidence="8">The sequence shown here is derived from an EMBL/GenBank/DDBJ whole genome shotgun (WGS) entry which is preliminary data.</text>
</comment>
<comment type="cofactor">
    <cofactor evidence="1">
        <name>[4Fe-4S] cluster</name>
        <dbReference type="ChEBI" id="CHEBI:49883"/>
    </cofactor>
</comment>
<dbReference type="PANTHER" id="PTHR43583">
    <property type="entry name" value="2-IMINOACETATE SYNTHASE"/>
    <property type="match status" value="1"/>
</dbReference>
<dbReference type="EC" id="4.1.99.19" evidence="8"/>
<keyword evidence="8" id="KW-0456">Lyase</keyword>
<protein>
    <submittedName>
        <fullName evidence="8">2-iminoacetate synthase ThiH</fullName>
        <ecNumber evidence="8">4.1.99.19</ecNumber>
    </submittedName>
</protein>
<dbReference type="PROSITE" id="PS51918">
    <property type="entry name" value="RADICAL_SAM"/>
    <property type="match status" value="1"/>
</dbReference>
<dbReference type="InterPro" id="IPR007197">
    <property type="entry name" value="rSAM"/>
</dbReference>
<dbReference type="PANTHER" id="PTHR43583:SF1">
    <property type="entry name" value="2-IMINOACETATE SYNTHASE"/>
    <property type="match status" value="1"/>
</dbReference>
<evidence type="ECO:0000313" key="8">
    <source>
        <dbReference type="EMBL" id="NMH59847.1"/>
    </source>
</evidence>
<keyword evidence="2" id="KW-0004">4Fe-4S</keyword>
<proteinExistence type="predicted"/>
<dbReference type="SFLD" id="SFLDG01081">
    <property type="entry name" value="cleavage_of_the_Ca-Cb_bond_in"/>
    <property type="match status" value="1"/>
</dbReference>
<accession>A0ABX1R2W6</accession>
<evidence type="ECO:0000256" key="3">
    <source>
        <dbReference type="ARBA" id="ARBA00022691"/>
    </source>
</evidence>
<dbReference type="RefSeq" id="WP_169210424.1">
    <property type="nucleotide sequence ID" value="NZ_JAATNW010000004.1"/>
</dbReference>
<dbReference type="SFLD" id="SFLDG01060">
    <property type="entry name" value="BATS_domain_containing"/>
    <property type="match status" value="1"/>
</dbReference>
<dbReference type="InterPro" id="IPR034428">
    <property type="entry name" value="ThiH/NoCL/HydG-like"/>
</dbReference>
<dbReference type="Proteomes" id="UP000709336">
    <property type="component" value="Unassembled WGS sequence"/>
</dbReference>
<keyword evidence="3" id="KW-0949">S-adenosyl-L-methionine</keyword>
<evidence type="ECO:0000259" key="7">
    <source>
        <dbReference type="PROSITE" id="PS51918"/>
    </source>
</evidence>
<dbReference type="InterPro" id="IPR058240">
    <property type="entry name" value="rSAM_sf"/>
</dbReference>
<name>A0ABX1R2W6_9ALTE</name>
<dbReference type="CDD" id="cd01335">
    <property type="entry name" value="Radical_SAM"/>
    <property type="match status" value="1"/>
</dbReference>
<dbReference type="SUPFAM" id="SSF102114">
    <property type="entry name" value="Radical SAM enzymes"/>
    <property type="match status" value="1"/>
</dbReference>
<evidence type="ECO:0000313" key="9">
    <source>
        <dbReference type="Proteomes" id="UP000709336"/>
    </source>
</evidence>
<dbReference type="Pfam" id="PF04055">
    <property type="entry name" value="Radical_SAM"/>
    <property type="match status" value="1"/>
</dbReference>
<keyword evidence="5" id="KW-0408">Iron</keyword>
<evidence type="ECO:0000256" key="2">
    <source>
        <dbReference type="ARBA" id="ARBA00022485"/>
    </source>
</evidence>
<reference evidence="8 9" key="1">
    <citation type="submission" date="2020-03" db="EMBL/GenBank/DDBJ databases">
        <title>Alteromonas ponticola sp. nov., isolated from seawater.</title>
        <authorList>
            <person name="Yoon J.-H."/>
            <person name="Kim Y.-O."/>
        </authorList>
    </citation>
    <scope>NUCLEOTIDE SEQUENCE [LARGE SCALE GENOMIC DNA]</scope>
    <source>
        <strain evidence="8 9">MYP5</strain>
    </source>
</reference>
<sequence>MRVADYLTHLDWDDISMQIAAKNAVDVRCALSATQPTLDDFLALVSPAAEPFIETMAQQSVQLTRARFGNTISFFIPLYLSNLCANECTYCGFTMSNRIKRKTLSPDEVASEAVAIKKMGINSVLVVTGEHEKKVGMAYFRQVIPLLKSFFDYLTMEVQPLSTLDYAELKQLGVDAILVYQETYHARRYGLFHQRGNKTDFDYRLDTADRIGQAQLDKIGLGALLGLSDWRTDSAFVAAHALAIQKKYWRSRVSIAFPRIQPCTGQNDPNITRGPSEKQLVQLICAHRILNPQAELTLSTRESAHFRNNVIPLGITHISAASQTQPGGYSNAEENLKQFETDDSRSVAAMATQIHRSGLDTVFTDWLPGFS</sequence>
<dbReference type="NCBIfam" id="TIGR02351">
    <property type="entry name" value="thiH"/>
    <property type="match status" value="1"/>
</dbReference>